<dbReference type="InterPro" id="IPR035976">
    <property type="entry name" value="Sushi/SCR/CCP_sf"/>
</dbReference>
<feature type="signal peptide" evidence="8">
    <location>
        <begin position="1"/>
        <end position="22"/>
    </location>
</feature>
<dbReference type="InterPro" id="IPR009003">
    <property type="entry name" value="Peptidase_S1_PA"/>
</dbReference>
<feature type="domain" description="Sushi" evidence="10">
    <location>
        <begin position="154"/>
        <end position="216"/>
    </location>
</feature>
<dbReference type="GO" id="GO:0004252">
    <property type="term" value="F:serine-type endopeptidase activity"/>
    <property type="evidence" value="ECO:0007669"/>
    <property type="project" value="InterPro"/>
</dbReference>
<evidence type="ECO:0000256" key="1">
    <source>
        <dbReference type="ARBA" id="ARBA00022659"/>
    </source>
</evidence>
<accession>A0AAV2A372</accession>
<feature type="domain" description="Sushi" evidence="10">
    <location>
        <begin position="376"/>
        <end position="437"/>
    </location>
</feature>
<dbReference type="Pfam" id="PF00089">
    <property type="entry name" value="Trypsin"/>
    <property type="match status" value="1"/>
</dbReference>
<dbReference type="GO" id="GO:0016020">
    <property type="term" value="C:membrane"/>
    <property type="evidence" value="ECO:0007669"/>
    <property type="project" value="InterPro"/>
</dbReference>
<dbReference type="EMBL" id="CAXIEN010000102">
    <property type="protein sequence ID" value="CAL1277410.1"/>
    <property type="molecule type" value="Genomic_DNA"/>
</dbReference>
<feature type="disulfide bond" evidence="7">
    <location>
        <begin position="187"/>
        <end position="214"/>
    </location>
</feature>
<dbReference type="GO" id="GO:0006508">
    <property type="term" value="P:proteolysis"/>
    <property type="evidence" value="ECO:0007669"/>
    <property type="project" value="InterPro"/>
</dbReference>
<feature type="domain" description="Sushi" evidence="10">
    <location>
        <begin position="228"/>
        <end position="294"/>
    </location>
</feature>
<dbReference type="InterPro" id="IPR000436">
    <property type="entry name" value="Sushi_SCR_CCP_dom"/>
</dbReference>
<dbReference type="SMART" id="SM00032">
    <property type="entry name" value="CCP"/>
    <property type="match status" value="6"/>
</dbReference>
<dbReference type="SMART" id="SM00020">
    <property type="entry name" value="Tryp_SPc"/>
    <property type="match status" value="1"/>
</dbReference>
<evidence type="ECO:0000256" key="3">
    <source>
        <dbReference type="ARBA" id="ARBA00022737"/>
    </source>
</evidence>
<dbReference type="PROSITE" id="PS50923">
    <property type="entry name" value="SUSHI"/>
    <property type="match status" value="5"/>
</dbReference>
<name>A0AAV2A372_9ARAC</name>
<evidence type="ECO:0000256" key="2">
    <source>
        <dbReference type="ARBA" id="ARBA00022729"/>
    </source>
</evidence>
<dbReference type="InterPro" id="IPR002396">
    <property type="entry name" value="Selectin_superfamily"/>
</dbReference>
<proteinExistence type="predicted"/>
<organism evidence="11 12">
    <name type="scientific">Larinioides sclopetarius</name>
    <dbReference type="NCBI Taxonomy" id="280406"/>
    <lineage>
        <taxon>Eukaryota</taxon>
        <taxon>Metazoa</taxon>
        <taxon>Ecdysozoa</taxon>
        <taxon>Arthropoda</taxon>
        <taxon>Chelicerata</taxon>
        <taxon>Arachnida</taxon>
        <taxon>Araneae</taxon>
        <taxon>Araneomorphae</taxon>
        <taxon>Entelegynae</taxon>
        <taxon>Araneoidea</taxon>
        <taxon>Araneidae</taxon>
        <taxon>Larinioides</taxon>
    </lineage>
</organism>
<keyword evidence="2 8" id="KW-0732">Signal</keyword>
<feature type="disulfide bond" evidence="7">
    <location>
        <begin position="408"/>
        <end position="435"/>
    </location>
</feature>
<dbReference type="FunFam" id="2.40.10.10:FF:000068">
    <property type="entry name" value="transmembrane protease serine 2"/>
    <property type="match status" value="1"/>
</dbReference>
<dbReference type="CDD" id="cd00033">
    <property type="entry name" value="CCP"/>
    <property type="match status" value="5"/>
</dbReference>
<dbReference type="SUPFAM" id="SSF50494">
    <property type="entry name" value="Trypsin-like serine proteases"/>
    <property type="match status" value="1"/>
</dbReference>
<dbReference type="Gene3D" id="2.40.10.10">
    <property type="entry name" value="Trypsin-like serine proteases"/>
    <property type="match status" value="2"/>
</dbReference>
<dbReference type="PROSITE" id="PS00134">
    <property type="entry name" value="TRYPSIN_HIS"/>
    <property type="match status" value="1"/>
</dbReference>
<reference evidence="11 12" key="1">
    <citation type="submission" date="2024-04" db="EMBL/GenBank/DDBJ databases">
        <authorList>
            <person name="Rising A."/>
            <person name="Reimegard J."/>
            <person name="Sonavane S."/>
            <person name="Akerstrom W."/>
            <person name="Nylinder S."/>
            <person name="Hedman E."/>
            <person name="Kallberg Y."/>
        </authorList>
    </citation>
    <scope>NUCLEOTIDE SEQUENCE [LARGE SCALE GENOMIC DNA]</scope>
</reference>
<keyword evidence="4" id="KW-0106">Calcium</keyword>
<dbReference type="InterPro" id="IPR018114">
    <property type="entry name" value="TRYPSIN_HIS"/>
</dbReference>
<feature type="disulfide bond" evidence="7">
    <location>
        <begin position="485"/>
        <end position="512"/>
    </location>
</feature>
<evidence type="ECO:0000256" key="4">
    <source>
        <dbReference type="ARBA" id="ARBA00022837"/>
    </source>
</evidence>
<feature type="domain" description="Peptidase S1" evidence="9">
    <location>
        <begin position="528"/>
        <end position="784"/>
    </location>
</feature>
<sequence>MILAVLHFGIVLVTILVVDVYSSCLFPKTCPCGASGKDYTRCYNTIIEQYSCERWANCQTCDSNNELCVTCPPGRSGPTCKDASCPFLKRPKNGVIQCSYDSTSVRSCTATCFPGYRFENHRLAEEITLNCEQNVWKPRQNIPDCKQVKVQTESSCKHPGVVENGIIQDFESDTEQFPIGTELRFLCREGYRIHGPEAIYCLLNFSWSDAPPVCISLATTASPSKSQPSCKHPGTVENGFIVNDEPEIQSFPLGSELRFQCNEGHEMIGAKAIHCLHSFNQGGYWSDVPPFCRYAVKTTTPQTISAIYCKHPGAVENGVTENYPLETERFPVGAALKFQCREGFELVGPTKLYCKRNGEWSQGPPNCRFIPKILVVSCVHPGMVENGRFEGDISKSSFPVGTALKIHCSPGTEIEGPMVIFCQHTGQWSQAPPICKSILQQRLEETVKPGQSPCTHPGTIENGVNEFSGPKVQVYLAGSEIKFKCREGYALDGPNTLRCLNNGEWSSTPPTCRPIKKIPDCGRVFQDVYKQTGKYTRSDWPWTVGISTVGEDDVEKMFCGGALLNSKTVLTAAHCATSFRNINLHFGHRRQSVTGDPVPEQVRTIQISRVFIHPEYDDERHTNDIALMKFEPHIYYNNRTQAVCLPTPILSSSGSNLFPGTKAIVTGYGLQFAANLSSAPKFLMDELLVQNEGECEEVCRGQGLVSCNPGTFCAGYPRNANECVYGGSPLVVFHPEKNRYTLEGLVTRAESTRNRWNGRCKRPESYTTITNVTDFMPFIMKYLE</sequence>
<gene>
    <name evidence="11" type="ORF">LARSCL_LOCUS9209</name>
</gene>
<dbReference type="InterPro" id="IPR043504">
    <property type="entry name" value="Peptidase_S1_PA_chymotrypsin"/>
</dbReference>
<dbReference type="InterPro" id="IPR001254">
    <property type="entry name" value="Trypsin_dom"/>
</dbReference>
<dbReference type="PROSITE" id="PS50240">
    <property type="entry name" value="TRYPSIN_DOM"/>
    <property type="match status" value="1"/>
</dbReference>
<evidence type="ECO:0000259" key="10">
    <source>
        <dbReference type="PROSITE" id="PS50923"/>
    </source>
</evidence>
<keyword evidence="3" id="KW-0677">Repeat</keyword>
<feature type="domain" description="Sushi" evidence="10">
    <location>
        <begin position="452"/>
        <end position="514"/>
    </location>
</feature>
<evidence type="ECO:0000313" key="12">
    <source>
        <dbReference type="Proteomes" id="UP001497382"/>
    </source>
</evidence>
<dbReference type="AlphaFoldDB" id="A0AAV2A372"/>
<evidence type="ECO:0000259" key="9">
    <source>
        <dbReference type="PROSITE" id="PS50240"/>
    </source>
</evidence>
<evidence type="ECO:0000256" key="5">
    <source>
        <dbReference type="ARBA" id="ARBA00023157"/>
    </source>
</evidence>
<dbReference type="Pfam" id="PF00084">
    <property type="entry name" value="Sushi"/>
    <property type="match status" value="5"/>
</dbReference>
<keyword evidence="5 7" id="KW-1015">Disulfide bond</keyword>
<feature type="disulfide bond" evidence="7">
    <location>
        <begin position="340"/>
        <end position="367"/>
    </location>
</feature>
<evidence type="ECO:0000256" key="6">
    <source>
        <dbReference type="ARBA" id="ARBA00023180"/>
    </source>
</evidence>
<keyword evidence="1 7" id="KW-0768">Sushi</keyword>
<dbReference type="SUPFAM" id="SSF57535">
    <property type="entry name" value="Complement control module/SCR domain"/>
    <property type="match status" value="5"/>
</dbReference>
<evidence type="ECO:0000256" key="8">
    <source>
        <dbReference type="SAM" id="SignalP"/>
    </source>
</evidence>
<evidence type="ECO:0000256" key="7">
    <source>
        <dbReference type="PROSITE-ProRule" id="PRU00302"/>
    </source>
</evidence>
<dbReference type="GO" id="GO:0007155">
    <property type="term" value="P:cell adhesion"/>
    <property type="evidence" value="ECO:0007669"/>
    <property type="project" value="InterPro"/>
</dbReference>
<dbReference type="Proteomes" id="UP001497382">
    <property type="component" value="Unassembled WGS sequence"/>
</dbReference>
<dbReference type="PANTHER" id="PTHR46393:SF7">
    <property type="entry name" value="COMPLEMENT C2"/>
    <property type="match status" value="1"/>
</dbReference>
<dbReference type="Gene3D" id="2.10.70.10">
    <property type="entry name" value="Complement Module, domain 1"/>
    <property type="match status" value="6"/>
</dbReference>
<keyword evidence="6" id="KW-0325">Glycoprotein</keyword>
<dbReference type="CDD" id="cd00190">
    <property type="entry name" value="Tryp_SPc"/>
    <property type="match status" value="1"/>
</dbReference>
<dbReference type="PRINTS" id="PR00343">
    <property type="entry name" value="SELECTIN"/>
</dbReference>
<protein>
    <submittedName>
        <fullName evidence="11">Uncharacterized protein</fullName>
    </submittedName>
</protein>
<feature type="domain" description="Sushi" evidence="10">
    <location>
        <begin position="307"/>
        <end position="369"/>
    </location>
</feature>
<comment type="caution">
    <text evidence="11">The sequence shown here is derived from an EMBL/GenBank/DDBJ whole genome shotgun (WGS) entry which is preliminary data.</text>
</comment>
<dbReference type="PANTHER" id="PTHR46393">
    <property type="entry name" value="SUSHI DOMAIN-CONTAINING PROTEIN"/>
    <property type="match status" value="1"/>
</dbReference>
<comment type="caution">
    <text evidence="7">Lacks conserved residue(s) required for the propagation of feature annotation.</text>
</comment>
<evidence type="ECO:0000313" key="11">
    <source>
        <dbReference type="EMBL" id="CAL1277410.1"/>
    </source>
</evidence>
<keyword evidence="12" id="KW-1185">Reference proteome</keyword>
<feature type="chain" id="PRO_5043841851" evidence="8">
    <location>
        <begin position="23"/>
        <end position="784"/>
    </location>
</feature>